<name>A0A6V7WJ35_MELEN</name>
<reference evidence="2 3" key="1">
    <citation type="submission" date="2020-08" db="EMBL/GenBank/DDBJ databases">
        <authorList>
            <person name="Koutsovoulos G."/>
            <person name="Danchin GJ E."/>
        </authorList>
    </citation>
    <scope>NUCLEOTIDE SEQUENCE [LARGE SCALE GENOMIC DNA]</scope>
</reference>
<dbReference type="EMBL" id="CAJEWN010000617">
    <property type="protein sequence ID" value="CAD2187004.1"/>
    <property type="molecule type" value="Genomic_DNA"/>
</dbReference>
<proteinExistence type="predicted"/>
<keyword evidence="1" id="KW-0812">Transmembrane</keyword>
<dbReference type="Proteomes" id="UP000580250">
    <property type="component" value="Unassembled WGS sequence"/>
</dbReference>
<keyword evidence="1" id="KW-1133">Transmembrane helix</keyword>
<evidence type="ECO:0000313" key="2">
    <source>
        <dbReference type="EMBL" id="CAD2187004.1"/>
    </source>
</evidence>
<organism evidence="2 3">
    <name type="scientific">Meloidogyne enterolobii</name>
    <name type="common">Root-knot nematode worm</name>
    <name type="synonym">Meloidogyne mayaguensis</name>
    <dbReference type="NCBI Taxonomy" id="390850"/>
    <lineage>
        <taxon>Eukaryota</taxon>
        <taxon>Metazoa</taxon>
        <taxon>Ecdysozoa</taxon>
        <taxon>Nematoda</taxon>
        <taxon>Chromadorea</taxon>
        <taxon>Rhabditida</taxon>
        <taxon>Tylenchina</taxon>
        <taxon>Tylenchomorpha</taxon>
        <taxon>Tylenchoidea</taxon>
        <taxon>Meloidogynidae</taxon>
        <taxon>Meloidogyninae</taxon>
        <taxon>Meloidogyne</taxon>
    </lineage>
</organism>
<comment type="caution">
    <text evidence="2">The sequence shown here is derived from an EMBL/GenBank/DDBJ whole genome shotgun (WGS) entry which is preliminary data.</text>
</comment>
<sequence>MLTIQLFVEGFHLFDKEVNTYIFPNGILLSFFMKEDFDPFIAYIFLVFWEYILNLNLFGLCVQFIYRYLVLNSYIFLIPVFNPIICILTNTPYRNAVFNRLRINPQ</sequence>
<dbReference type="AlphaFoldDB" id="A0A6V7WJ35"/>
<evidence type="ECO:0000256" key="1">
    <source>
        <dbReference type="SAM" id="Phobius"/>
    </source>
</evidence>
<keyword evidence="1" id="KW-0472">Membrane</keyword>
<accession>A0A6V7WJ35</accession>
<feature type="transmembrane region" description="Helical" evidence="1">
    <location>
        <begin position="72"/>
        <end position="93"/>
    </location>
</feature>
<evidence type="ECO:0000313" key="3">
    <source>
        <dbReference type="Proteomes" id="UP000580250"/>
    </source>
</evidence>
<feature type="transmembrane region" description="Helical" evidence="1">
    <location>
        <begin position="40"/>
        <end position="66"/>
    </location>
</feature>
<gene>
    <name evidence="2" type="ORF">MENT_LOCUS39557</name>
</gene>
<protein>
    <submittedName>
        <fullName evidence="2">Uncharacterized protein</fullName>
    </submittedName>
</protein>